<feature type="region of interest" description="Disordered" evidence="6">
    <location>
        <begin position="31"/>
        <end position="71"/>
    </location>
</feature>
<dbReference type="PANTHER" id="PTHR31845:SF17">
    <property type="entry name" value="ZN(II)2CYS6 TRANSCRIPTION FACTOR (EUROFUNG)"/>
    <property type="match status" value="1"/>
</dbReference>
<feature type="domain" description="Xylanolytic transcriptional activator regulatory" evidence="7">
    <location>
        <begin position="111"/>
        <end position="223"/>
    </location>
</feature>
<keyword evidence="4" id="KW-0804">Transcription</keyword>
<organism evidence="8 9">
    <name type="scientific">Diplodia intermedia</name>
    <dbReference type="NCBI Taxonomy" id="856260"/>
    <lineage>
        <taxon>Eukaryota</taxon>
        <taxon>Fungi</taxon>
        <taxon>Dikarya</taxon>
        <taxon>Ascomycota</taxon>
        <taxon>Pezizomycotina</taxon>
        <taxon>Dothideomycetes</taxon>
        <taxon>Dothideomycetes incertae sedis</taxon>
        <taxon>Botryosphaeriales</taxon>
        <taxon>Botryosphaeriaceae</taxon>
        <taxon>Diplodia</taxon>
    </lineage>
</organism>
<dbReference type="CDD" id="cd12148">
    <property type="entry name" value="fungal_TF_MHR"/>
    <property type="match status" value="1"/>
</dbReference>
<evidence type="ECO:0000256" key="5">
    <source>
        <dbReference type="ARBA" id="ARBA00023242"/>
    </source>
</evidence>
<accession>A0ABR3T9I6</accession>
<evidence type="ECO:0000313" key="9">
    <source>
        <dbReference type="Proteomes" id="UP001521184"/>
    </source>
</evidence>
<protein>
    <recommendedName>
        <fullName evidence="7">Xylanolytic transcriptional activator regulatory domain-containing protein</fullName>
    </recommendedName>
</protein>
<comment type="subcellular location">
    <subcellularLocation>
        <location evidence="1">Nucleus</location>
    </subcellularLocation>
</comment>
<keyword evidence="2" id="KW-0805">Transcription regulation</keyword>
<dbReference type="Proteomes" id="UP001521184">
    <property type="component" value="Unassembled WGS sequence"/>
</dbReference>
<evidence type="ECO:0000256" key="1">
    <source>
        <dbReference type="ARBA" id="ARBA00004123"/>
    </source>
</evidence>
<evidence type="ECO:0000256" key="6">
    <source>
        <dbReference type="SAM" id="MobiDB-lite"/>
    </source>
</evidence>
<reference evidence="8 9" key="1">
    <citation type="journal article" date="2023" name="Plant Dis.">
        <title>First Report of Diplodia intermedia Causing Canker and Dieback Diseases on Apple Trees in Canada.</title>
        <authorList>
            <person name="Ellouze W."/>
            <person name="Ilyukhin E."/>
            <person name="Sulman M."/>
            <person name="Ali S."/>
        </authorList>
    </citation>
    <scope>NUCLEOTIDE SEQUENCE [LARGE SCALE GENOMIC DNA]</scope>
    <source>
        <strain evidence="8 9">M45-28</strain>
    </source>
</reference>
<evidence type="ECO:0000259" key="7">
    <source>
        <dbReference type="Pfam" id="PF04082"/>
    </source>
</evidence>
<evidence type="ECO:0000256" key="4">
    <source>
        <dbReference type="ARBA" id="ARBA00023163"/>
    </source>
</evidence>
<keyword evidence="3" id="KW-0238">DNA-binding</keyword>
<evidence type="ECO:0000256" key="2">
    <source>
        <dbReference type="ARBA" id="ARBA00023015"/>
    </source>
</evidence>
<proteinExistence type="predicted"/>
<dbReference type="Pfam" id="PF04082">
    <property type="entry name" value="Fungal_trans"/>
    <property type="match status" value="1"/>
</dbReference>
<evidence type="ECO:0000256" key="3">
    <source>
        <dbReference type="ARBA" id="ARBA00023125"/>
    </source>
</evidence>
<name>A0ABR3T9I6_9PEZI</name>
<dbReference type="PANTHER" id="PTHR31845">
    <property type="entry name" value="FINGER DOMAIN PROTEIN, PUTATIVE-RELATED"/>
    <property type="match status" value="1"/>
</dbReference>
<dbReference type="InterPro" id="IPR051089">
    <property type="entry name" value="prtT"/>
</dbReference>
<evidence type="ECO:0000313" key="8">
    <source>
        <dbReference type="EMBL" id="KAL1636203.1"/>
    </source>
</evidence>
<comment type="caution">
    <text evidence="8">The sequence shown here is derived from an EMBL/GenBank/DDBJ whole genome shotgun (WGS) entry which is preliminary data.</text>
</comment>
<keyword evidence="9" id="KW-1185">Reference proteome</keyword>
<gene>
    <name evidence="8" type="ORF">SLS58_009897</name>
</gene>
<dbReference type="EMBL" id="JAKEKT020000104">
    <property type="protein sequence ID" value="KAL1636203.1"/>
    <property type="molecule type" value="Genomic_DNA"/>
</dbReference>
<dbReference type="InterPro" id="IPR007219">
    <property type="entry name" value="XnlR_reg_dom"/>
</dbReference>
<sequence>MSDLNPRSERLERLEGQLARLTDVVEGLRGDVTGLANSSQQSAANRNGHSPDRRPTPNPTPSNPSVAHGDPVAREGITEDECVQLFETFLARCHDTIATFDAIPETLDAIRQEPILLAVVCAVGARAADPEGELHQRCLAEARSLTSSMAFGPPPSLLALRAVMLICAWYRFDRLWGTAITIAYEMGLHKDARRLTKEAGTMNRDEIERARTWLSIVTYELMANTSSRPYLVDNSQSHAEQARGLMRSPHSRPVDQRIMVYLELFEIIVNAKNTPIGELADHQRELRLVSFNASLEGWFHRVHNSIDPLYQTFSQPQDRNRLDIPYAFARLYINGRVLDAGIIHDGATAPEKLALRAVDLAVDSAFILLTTALDSQALAESLHYTIDYSSMPLTTALSFLSRVVPLRHSTGHMVDVDRIVATLQRAREAFERARAVSLAEWTQGLIGECVAAA</sequence>
<keyword evidence="5" id="KW-0539">Nucleus</keyword>
<feature type="compositionally biased region" description="Polar residues" evidence="6">
    <location>
        <begin position="35"/>
        <end position="48"/>
    </location>
</feature>